<keyword evidence="2" id="KW-1185">Reference proteome</keyword>
<protein>
    <submittedName>
        <fullName evidence="1">Uncharacterized protein</fullName>
    </submittedName>
</protein>
<evidence type="ECO:0000313" key="2">
    <source>
        <dbReference type="Proteomes" id="UP000500938"/>
    </source>
</evidence>
<reference evidence="1 2" key="1">
    <citation type="submission" date="2020-05" db="EMBL/GenBank/DDBJ databases">
        <title>Complete genome sequence of Gemmatimonas greenlandica TET16.</title>
        <authorList>
            <person name="Zeng Y."/>
        </authorList>
    </citation>
    <scope>NUCLEOTIDE SEQUENCE [LARGE SCALE GENOMIC DNA]</scope>
    <source>
        <strain evidence="1 2">TET16</strain>
    </source>
</reference>
<dbReference type="AlphaFoldDB" id="A0A6M4ITB7"/>
<dbReference type="Proteomes" id="UP000500938">
    <property type="component" value="Chromosome"/>
</dbReference>
<sequence length="330" mass="37895">MIQFLADGIDQLDLALDQLAVQDRNFDRFALMLIDNVVELTLHRFAEDRASENGLWTTLGKPKYDQRVVDEALGQNFADKIRLAVKLALLSTVAGESILYLHAFRNTAYHRGLRHEGILHSLTLFYLTITCELLKAYKPRFWILSTSDVLSHRARKYLGELSGGHPEERFNAAYQRLFDVAASMKVNLISDLAADMESTVQRADDTIQFLADDAPESTSREGAVLRVQVWKLAASEQGRSYAKENGSRASNVFQLVEWLSKNYNWPVKNDPIPSWRKRVRRLRDERDPHKALKKYCDFMRQTDEIRRILHAAAAELDDHIESAIDHARRK</sequence>
<dbReference type="KEGG" id="ggr:HKW67_15260"/>
<proteinExistence type="predicted"/>
<name>A0A6M4ITB7_9BACT</name>
<dbReference type="EMBL" id="CP053085">
    <property type="protein sequence ID" value="QJR36777.1"/>
    <property type="molecule type" value="Genomic_DNA"/>
</dbReference>
<evidence type="ECO:0000313" key="1">
    <source>
        <dbReference type="EMBL" id="QJR36777.1"/>
    </source>
</evidence>
<dbReference type="RefSeq" id="WP_171226210.1">
    <property type="nucleotide sequence ID" value="NZ_CP053085.1"/>
</dbReference>
<accession>A0A6M4ITB7</accession>
<gene>
    <name evidence="1" type="ORF">HKW67_15260</name>
</gene>
<organism evidence="1 2">
    <name type="scientific">Gemmatimonas groenlandica</name>
    <dbReference type="NCBI Taxonomy" id="2732249"/>
    <lineage>
        <taxon>Bacteria</taxon>
        <taxon>Pseudomonadati</taxon>
        <taxon>Gemmatimonadota</taxon>
        <taxon>Gemmatimonadia</taxon>
        <taxon>Gemmatimonadales</taxon>
        <taxon>Gemmatimonadaceae</taxon>
        <taxon>Gemmatimonas</taxon>
    </lineage>
</organism>